<keyword evidence="1" id="KW-1133">Transmembrane helix</keyword>
<dbReference type="AlphaFoldDB" id="A0A0P0RMG4"/>
<dbReference type="EMBL" id="CP012748">
    <property type="protein sequence ID" value="ALL70016.1"/>
    <property type="molecule type" value="Genomic_DNA"/>
</dbReference>
<keyword evidence="1" id="KW-0812">Transmembrane</keyword>
<keyword evidence="1" id="KW-0472">Membrane</keyword>
<feature type="transmembrane region" description="Helical" evidence="1">
    <location>
        <begin position="6"/>
        <end position="29"/>
    </location>
</feature>
<reference evidence="2 3" key="1">
    <citation type="journal article" date="2014" name="Genome Announc.">
        <title>Draft Genome Sequence of the Haloacid-Degrading Burkholderia caribensis Strain MBA4.</title>
        <authorList>
            <person name="Pan Y."/>
            <person name="Kong K.F."/>
            <person name="Tsang J.S."/>
        </authorList>
    </citation>
    <scope>NUCLEOTIDE SEQUENCE [LARGE SCALE GENOMIC DNA]</scope>
    <source>
        <strain evidence="2 3">MBA4</strain>
        <plasmid evidence="3">Plasmid</plasmid>
    </source>
</reference>
<protein>
    <submittedName>
        <fullName evidence="2">Uncharacterized protein</fullName>
    </submittedName>
</protein>
<sequence length="33" mass="3475">MLRVEPLWALTGWIVLVAINIALAIAVSLSGAI</sequence>
<evidence type="ECO:0000313" key="2">
    <source>
        <dbReference type="EMBL" id="ALL70016.1"/>
    </source>
</evidence>
<gene>
    <name evidence="2" type="ORF">K788_00008570</name>
</gene>
<keyword evidence="2" id="KW-0614">Plasmid</keyword>
<organism evidence="2 3">
    <name type="scientific">Paraburkholderia caribensis MBA4</name>
    <dbReference type="NCBI Taxonomy" id="1323664"/>
    <lineage>
        <taxon>Bacteria</taxon>
        <taxon>Pseudomonadati</taxon>
        <taxon>Pseudomonadota</taxon>
        <taxon>Betaproteobacteria</taxon>
        <taxon>Burkholderiales</taxon>
        <taxon>Burkholderiaceae</taxon>
        <taxon>Paraburkholderia</taxon>
    </lineage>
</organism>
<dbReference type="Proteomes" id="UP000019146">
    <property type="component" value="Plasmid unnamed"/>
</dbReference>
<dbReference type="KEGG" id="bcai:K788_00008570"/>
<name>A0A0P0RMG4_9BURK</name>
<accession>A0A0P0RMG4</accession>
<proteinExistence type="predicted"/>
<evidence type="ECO:0000313" key="3">
    <source>
        <dbReference type="Proteomes" id="UP000019146"/>
    </source>
</evidence>
<geneLocation type="plasmid" evidence="3"/>
<evidence type="ECO:0000256" key="1">
    <source>
        <dbReference type="SAM" id="Phobius"/>
    </source>
</evidence>